<comment type="caution">
    <text evidence="1">The sequence shown here is derived from an EMBL/GenBank/DDBJ whole genome shotgun (WGS) entry which is preliminary data.</text>
</comment>
<keyword evidence="2" id="KW-1185">Reference proteome</keyword>
<gene>
    <name evidence="1" type="ORF">GRI35_13290</name>
</gene>
<reference evidence="1 2" key="1">
    <citation type="submission" date="2019-12" db="EMBL/GenBank/DDBJ databases">
        <title>Genomic-based taxomic classification of the family Erythrobacteraceae.</title>
        <authorList>
            <person name="Xu L."/>
        </authorList>
    </citation>
    <scope>NUCLEOTIDE SEQUENCE [LARGE SCALE GENOMIC DNA]</scope>
    <source>
        <strain evidence="1 2">KCTC 42006</strain>
    </source>
</reference>
<evidence type="ECO:0000313" key="1">
    <source>
        <dbReference type="EMBL" id="MXO84344.1"/>
    </source>
</evidence>
<organism evidence="1 2">
    <name type="scientific">Pontixanthobacter aestiaquae</name>
    <dbReference type="NCBI Taxonomy" id="1509367"/>
    <lineage>
        <taxon>Bacteria</taxon>
        <taxon>Pseudomonadati</taxon>
        <taxon>Pseudomonadota</taxon>
        <taxon>Alphaproteobacteria</taxon>
        <taxon>Sphingomonadales</taxon>
        <taxon>Erythrobacteraceae</taxon>
        <taxon>Pontixanthobacter</taxon>
    </lineage>
</organism>
<accession>A0A844ZA02</accession>
<dbReference type="EMBL" id="WTYZ01000001">
    <property type="protein sequence ID" value="MXO84344.1"/>
    <property type="molecule type" value="Genomic_DNA"/>
</dbReference>
<dbReference type="RefSeq" id="WP_160614593.1">
    <property type="nucleotide sequence ID" value="NZ_JAUFQM010000001.1"/>
</dbReference>
<dbReference type="OrthoDB" id="4775248at2"/>
<dbReference type="Proteomes" id="UP000460290">
    <property type="component" value="Unassembled WGS sequence"/>
</dbReference>
<dbReference type="AlphaFoldDB" id="A0A844ZA02"/>
<name>A0A844ZA02_9SPHN</name>
<proteinExistence type="predicted"/>
<evidence type="ECO:0000313" key="2">
    <source>
        <dbReference type="Proteomes" id="UP000460290"/>
    </source>
</evidence>
<sequence>MTRKRTHLSKAIQRDLERIDGTRIVVAAVITITKDEAAKYELAGLSLNSGKLAVAVPAPPPHACGIWARRNLDGWQEKRKDLPKEMRDVSSWAPNWKGSGHHLVRRSVEAWQVDHRPARMLTLSAAILEPLKDGAIVRFRIDQPLDRTDAVFAENLQFNLRLLREVVGRSQVFCADMSDEEFANLQSVDWELIPPGSADRVIARLAESKATTAEQLEVASERLRVLERLSHDGFIVGHGKFIRYFGARFGEKLLVLENLEYGNAMYLFEENWEELTKLSRTELIKRRDPKVHRLPHLPGWQSAIRELLRASR</sequence>
<protein>
    <submittedName>
        <fullName evidence="1">Uncharacterized protein</fullName>
    </submittedName>
</protein>